<name>A0A2P5E4D5_TREOI</name>
<dbReference type="AlphaFoldDB" id="A0A2P5E4D5"/>
<evidence type="ECO:0000313" key="3">
    <source>
        <dbReference type="Proteomes" id="UP000237000"/>
    </source>
</evidence>
<feature type="compositionally biased region" description="Basic residues" evidence="1">
    <location>
        <begin position="98"/>
        <end position="107"/>
    </location>
</feature>
<evidence type="ECO:0000256" key="1">
    <source>
        <dbReference type="SAM" id="MobiDB-lite"/>
    </source>
</evidence>
<evidence type="ECO:0000313" key="2">
    <source>
        <dbReference type="EMBL" id="PON80398.1"/>
    </source>
</evidence>
<feature type="compositionally biased region" description="Acidic residues" evidence="1">
    <location>
        <begin position="40"/>
        <end position="67"/>
    </location>
</feature>
<proteinExistence type="predicted"/>
<accession>A0A2P5E4D5</accession>
<protein>
    <submittedName>
        <fullName evidence="2">Uncharacterized protein</fullName>
    </submittedName>
</protein>
<sequence length="107" mass="11143">MPTTATPVRARATDTNSLFEERLRAPDSSNAATGLIKADADDDEFDDGFNAEDEELDGEDDDDEAEAEGSFLGFKGTSGAGAGAGEGVGESTLGAKMPRGRRTLSIR</sequence>
<gene>
    <name evidence="2" type="ORF">TorRG33x02_234020</name>
</gene>
<dbReference type="InParanoid" id="A0A2P5E4D5"/>
<feature type="compositionally biased region" description="Gly residues" evidence="1">
    <location>
        <begin position="76"/>
        <end position="88"/>
    </location>
</feature>
<keyword evidence="3" id="KW-1185">Reference proteome</keyword>
<dbReference type="Proteomes" id="UP000237000">
    <property type="component" value="Unassembled WGS sequence"/>
</dbReference>
<dbReference type="EMBL" id="JXTC01000231">
    <property type="protein sequence ID" value="PON80398.1"/>
    <property type="molecule type" value="Genomic_DNA"/>
</dbReference>
<feature type="region of interest" description="Disordered" evidence="1">
    <location>
        <begin position="1"/>
        <end position="107"/>
    </location>
</feature>
<organism evidence="2 3">
    <name type="scientific">Trema orientale</name>
    <name type="common">Charcoal tree</name>
    <name type="synonym">Celtis orientalis</name>
    <dbReference type="NCBI Taxonomy" id="63057"/>
    <lineage>
        <taxon>Eukaryota</taxon>
        <taxon>Viridiplantae</taxon>
        <taxon>Streptophyta</taxon>
        <taxon>Embryophyta</taxon>
        <taxon>Tracheophyta</taxon>
        <taxon>Spermatophyta</taxon>
        <taxon>Magnoliopsida</taxon>
        <taxon>eudicotyledons</taxon>
        <taxon>Gunneridae</taxon>
        <taxon>Pentapetalae</taxon>
        <taxon>rosids</taxon>
        <taxon>fabids</taxon>
        <taxon>Rosales</taxon>
        <taxon>Cannabaceae</taxon>
        <taxon>Trema</taxon>
    </lineage>
</organism>
<feature type="compositionally biased region" description="Low complexity" evidence="1">
    <location>
        <begin position="1"/>
        <end position="15"/>
    </location>
</feature>
<comment type="caution">
    <text evidence="2">The sequence shown here is derived from an EMBL/GenBank/DDBJ whole genome shotgun (WGS) entry which is preliminary data.</text>
</comment>
<reference evidence="3" key="1">
    <citation type="submission" date="2016-06" db="EMBL/GenBank/DDBJ databases">
        <title>Parallel loss of symbiosis genes in relatives of nitrogen-fixing non-legume Parasponia.</title>
        <authorList>
            <person name="Van Velzen R."/>
            <person name="Holmer R."/>
            <person name="Bu F."/>
            <person name="Rutten L."/>
            <person name="Van Zeijl A."/>
            <person name="Liu W."/>
            <person name="Santuari L."/>
            <person name="Cao Q."/>
            <person name="Sharma T."/>
            <person name="Shen D."/>
            <person name="Roswanjaya Y."/>
            <person name="Wardhani T."/>
            <person name="Kalhor M.S."/>
            <person name="Jansen J."/>
            <person name="Van den Hoogen J."/>
            <person name="Gungor B."/>
            <person name="Hartog M."/>
            <person name="Hontelez J."/>
            <person name="Verver J."/>
            <person name="Yang W.-C."/>
            <person name="Schijlen E."/>
            <person name="Repin R."/>
            <person name="Schilthuizen M."/>
            <person name="Schranz E."/>
            <person name="Heidstra R."/>
            <person name="Miyata K."/>
            <person name="Fedorova E."/>
            <person name="Kohlen W."/>
            <person name="Bisseling T."/>
            <person name="Smit S."/>
            <person name="Geurts R."/>
        </authorList>
    </citation>
    <scope>NUCLEOTIDE SEQUENCE [LARGE SCALE GENOMIC DNA]</scope>
    <source>
        <strain evidence="3">cv. RG33-2</strain>
    </source>
</reference>